<dbReference type="EMBL" id="JAACFV010000058">
    <property type="protein sequence ID" value="KAF7508163.1"/>
    <property type="molecule type" value="Genomic_DNA"/>
</dbReference>
<accession>A0A8H7AFU4</accession>
<gene>
    <name evidence="1" type="ORF">GJ744_009604</name>
</gene>
<dbReference type="Proteomes" id="UP000606974">
    <property type="component" value="Unassembled WGS sequence"/>
</dbReference>
<protein>
    <submittedName>
        <fullName evidence="1">Uncharacterized protein</fullName>
    </submittedName>
</protein>
<proteinExistence type="predicted"/>
<reference evidence="1" key="1">
    <citation type="submission" date="2020-02" db="EMBL/GenBank/DDBJ databases">
        <authorList>
            <person name="Palmer J.M."/>
        </authorList>
    </citation>
    <scope>NUCLEOTIDE SEQUENCE</scope>
    <source>
        <strain evidence="1">EPUS1.4</strain>
        <tissue evidence="1">Thallus</tissue>
    </source>
</reference>
<keyword evidence="2" id="KW-1185">Reference proteome</keyword>
<sequence length="81" mass="9549">MQQTLLKQLTSSVRGITNYFHLRRLAQIYDSRRLKVMPWWPEVSLNKALHATTGSYMARLKMTAIPYSEEENSMTRQQFKA</sequence>
<dbReference type="AlphaFoldDB" id="A0A8H7AFU4"/>
<organism evidence="1 2">
    <name type="scientific">Endocarpon pusillum</name>
    <dbReference type="NCBI Taxonomy" id="364733"/>
    <lineage>
        <taxon>Eukaryota</taxon>
        <taxon>Fungi</taxon>
        <taxon>Dikarya</taxon>
        <taxon>Ascomycota</taxon>
        <taxon>Pezizomycotina</taxon>
        <taxon>Eurotiomycetes</taxon>
        <taxon>Chaetothyriomycetidae</taxon>
        <taxon>Verrucariales</taxon>
        <taxon>Verrucariaceae</taxon>
        <taxon>Endocarpon</taxon>
    </lineage>
</organism>
<comment type="caution">
    <text evidence="1">The sequence shown here is derived from an EMBL/GenBank/DDBJ whole genome shotgun (WGS) entry which is preliminary data.</text>
</comment>
<evidence type="ECO:0000313" key="2">
    <source>
        <dbReference type="Proteomes" id="UP000606974"/>
    </source>
</evidence>
<evidence type="ECO:0000313" key="1">
    <source>
        <dbReference type="EMBL" id="KAF7508163.1"/>
    </source>
</evidence>
<name>A0A8H7AFU4_9EURO</name>